<dbReference type="RefSeq" id="WP_132224227.1">
    <property type="nucleotide sequence ID" value="NZ_JADPGE010000001.1"/>
</dbReference>
<dbReference type="SUPFAM" id="SSF52833">
    <property type="entry name" value="Thioredoxin-like"/>
    <property type="match status" value="1"/>
</dbReference>
<dbReference type="InterPro" id="IPR011047">
    <property type="entry name" value="Quinoprotein_ADH-like_sf"/>
</dbReference>
<dbReference type="PANTHER" id="PTHR35340:SF5">
    <property type="entry name" value="ASST-DOMAIN-CONTAINING PROTEIN"/>
    <property type="match status" value="1"/>
</dbReference>
<dbReference type="Gene3D" id="3.40.30.10">
    <property type="entry name" value="Glutaredoxin"/>
    <property type="match status" value="1"/>
</dbReference>
<reference evidence="2 3" key="1">
    <citation type="submission" date="2019-03" db="EMBL/GenBank/DDBJ databases">
        <title>Genomic Encyclopedia of Type Strains, Phase IV (KMG-IV): sequencing the most valuable type-strain genomes for metagenomic binning, comparative biology and taxonomic classification.</title>
        <authorList>
            <person name="Goeker M."/>
        </authorList>
    </citation>
    <scope>NUCLEOTIDE SEQUENCE [LARGE SCALE GENOMIC DNA]</scope>
    <source>
        <strain evidence="2 3">DSM 29481</strain>
    </source>
</reference>
<dbReference type="Proteomes" id="UP000295773">
    <property type="component" value="Unassembled WGS sequence"/>
</dbReference>
<dbReference type="CDD" id="cd02947">
    <property type="entry name" value="TRX_family"/>
    <property type="match status" value="1"/>
</dbReference>
<dbReference type="InterPro" id="IPR013766">
    <property type="entry name" value="Thioredoxin_domain"/>
</dbReference>
<dbReference type="Pfam" id="PF00085">
    <property type="entry name" value="Thioredoxin"/>
    <property type="match status" value="1"/>
</dbReference>
<feature type="domain" description="Thioredoxin" evidence="1">
    <location>
        <begin position="480"/>
        <end position="603"/>
    </location>
</feature>
<dbReference type="InterPro" id="IPR053143">
    <property type="entry name" value="Arylsulfate_ST"/>
</dbReference>
<evidence type="ECO:0000313" key="2">
    <source>
        <dbReference type="EMBL" id="TCU62263.1"/>
    </source>
</evidence>
<dbReference type="EMBL" id="SMBP01000005">
    <property type="protein sequence ID" value="TCU62263.1"/>
    <property type="molecule type" value="Genomic_DNA"/>
</dbReference>
<dbReference type="PANTHER" id="PTHR35340">
    <property type="entry name" value="PQQ ENZYME REPEAT PROTEIN-RELATED"/>
    <property type="match status" value="1"/>
</dbReference>
<sequence>MGQPSVFPHGVTVYDPKKCWSGYTIVPLINDGVLLFDMNGNEIRRWNMHAMPPKLLPGGYVMGLSGYRHPDYGMQDGVNLIEIDYDGNIVWEFDKFEEINDPGRDHRWMARQHHDYQREGNPVGYYVPGMDAKPLEGNTLILVHQTVHNPKISDKKLLDDCMIEVDWEGNILWKWSITDHFDELGFDEAALNILSRDPNMRSSDGGVGDYLHVNCMSYLGPNKWYDQGDNRFKPDNIIFDCREANILAILDKESGKIVWRIGPDFNATPELKKLGWIIGQHHFHMIPKGLPGEGNLLVFDNGGWGGYGVPNPGSKNGTKNALRDYSRVLEFNPITLEVVWKLTPKELGHAIPTDASKFYSPYVSSAQRLPNGNTLVTEGSDGRIIEVTAEHEIVWEWISPYYTHNETGPKNNMIYRAYRYPYSYVPQEPTPQEVAIPKIDNITYRVPNAGAFGAKKIIDVEGTLPYYQDVALCVATDDEEDMSKREKVFSVDTDLFEPVNSFADWNEKVLKVNDKPVLVLFGAERCVHCKALHPVLEEALQDEFNSSFHIRYVNVDENKDIVDACHVQGIPVVAIYRHGKEVQRFNGERDYDDVCDFLDQAFA</sequence>
<dbReference type="InterPro" id="IPR010262">
    <property type="entry name" value="Arylsulfotransferase_bact"/>
</dbReference>
<dbReference type="SUPFAM" id="SSF50998">
    <property type="entry name" value="Quinoprotein alcohol dehydrogenase-like"/>
    <property type="match status" value="1"/>
</dbReference>
<evidence type="ECO:0000259" key="1">
    <source>
        <dbReference type="PROSITE" id="PS51352"/>
    </source>
</evidence>
<dbReference type="Pfam" id="PF05935">
    <property type="entry name" value="Arylsulfotrans"/>
    <property type="match status" value="1"/>
</dbReference>
<dbReference type="GO" id="GO:0004062">
    <property type="term" value="F:aryl sulfotransferase activity"/>
    <property type="evidence" value="ECO:0007669"/>
    <property type="project" value="InterPro"/>
</dbReference>
<name>A0A4R3TJ14_9FIRM</name>
<dbReference type="PROSITE" id="PS51352">
    <property type="entry name" value="THIOREDOXIN_2"/>
    <property type="match status" value="1"/>
</dbReference>
<keyword evidence="3" id="KW-1185">Reference proteome</keyword>
<proteinExistence type="predicted"/>
<dbReference type="InterPro" id="IPR036249">
    <property type="entry name" value="Thioredoxin-like_sf"/>
</dbReference>
<evidence type="ECO:0000313" key="3">
    <source>
        <dbReference type="Proteomes" id="UP000295773"/>
    </source>
</evidence>
<dbReference type="AlphaFoldDB" id="A0A4R3TJ14"/>
<gene>
    <name evidence="2" type="ORF">EDD61_10571</name>
</gene>
<comment type="caution">
    <text evidence="2">The sequence shown here is derived from an EMBL/GenBank/DDBJ whole genome shotgun (WGS) entry which is preliminary data.</text>
</comment>
<accession>A0A4R3TJ14</accession>
<organism evidence="2 3">
    <name type="scientific">Longicatena caecimuris</name>
    <dbReference type="NCBI Taxonomy" id="1796635"/>
    <lineage>
        <taxon>Bacteria</taxon>
        <taxon>Bacillati</taxon>
        <taxon>Bacillota</taxon>
        <taxon>Erysipelotrichia</taxon>
        <taxon>Erysipelotrichales</taxon>
        <taxon>Erysipelotrichaceae</taxon>
        <taxon>Longicatena</taxon>
    </lineage>
</organism>
<protein>
    <submittedName>
        <fullName evidence="2">Thioredoxin</fullName>
    </submittedName>
</protein>